<evidence type="ECO:0000313" key="2">
    <source>
        <dbReference type="EMBL" id="QBG38762.1"/>
    </source>
</evidence>
<dbReference type="Gene3D" id="1.10.10.10">
    <property type="entry name" value="Winged helix-like DNA-binding domain superfamily/Winged helix DNA-binding domain"/>
    <property type="match status" value="1"/>
</dbReference>
<dbReference type="InterPro" id="IPR036388">
    <property type="entry name" value="WH-like_DNA-bd_sf"/>
</dbReference>
<accession>A0A411PQI9</accession>
<organism evidence="2">
    <name type="scientific">Streptomyces atratus</name>
    <dbReference type="NCBI Taxonomy" id="1893"/>
    <lineage>
        <taxon>Bacteria</taxon>
        <taxon>Bacillati</taxon>
        <taxon>Actinomycetota</taxon>
        <taxon>Actinomycetes</taxon>
        <taxon>Kitasatosporales</taxon>
        <taxon>Streptomycetaceae</taxon>
        <taxon>Streptomyces</taxon>
    </lineage>
</organism>
<dbReference type="InterPro" id="IPR000792">
    <property type="entry name" value="Tscrpt_reg_LuxR_C"/>
</dbReference>
<sequence>MKTSTSKTYGEGLIPVAIGTASGGMAAARPADCPANTAEGINSMESALLQARALIESTMSLHRTRPTREALVMRAEDADVDETAARLIGLARHSVSASLFADGNVSAVFEALAAHATPSRERTERSGAGARGGPTVRLLCTPQAVSNGMPSAADFRGTRCEIRVTEGELRGMLIVDSRVALILACPERAGHAAVVKDTASARALDLLFAGSWANARSLAEHQRMSARLRTESARRILERLREGRTDDVAARELQVSLRTYRRHVAEIMRELGANSRFQAGVRAVEMGLLPQRTDAPLLQRITTS</sequence>
<feature type="domain" description="HTH luxR-type" evidence="1">
    <location>
        <begin position="226"/>
        <end position="283"/>
    </location>
</feature>
<name>A0A411PQI9_STRAR</name>
<dbReference type="AlphaFoldDB" id="A0A411PQI9"/>
<dbReference type="InterPro" id="IPR016032">
    <property type="entry name" value="Sig_transdc_resp-reg_C-effctor"/>
</dbReference>
<dbReference type="GO" id="GO:0003677">
    <property type="term" value="F:DNA binding"/>
    <property type="evidence" value="ECO:0007669"/>
    <property type="project" value="InterPro"/>
</dbReference>
<protein>
    <submittedName>
        <fullName evidence="2">Atr1</fullName>
    </submittedName>
</protein>
<dbReference type="SUPFAM" id="SSF46894">
    <property type="entry name" value="C-terminal effector domain of the bipartite response regulators"/>
    <property type="match status" value="1"/>
</dbReference>
<proteinExistence type="predicted"/>
<evidence type="ECO:0000259" key="1">
    <source>
        <dbReference type="SMART" id="SM00421"/>
    </source>
</evidence>
<reference evidence="2" key="1">
    <citation type="journal article" date="2019" name="Org. Lett.">
        <title>Genome Mining of Streptomyces atratus SCSIO ZH16: Discovery of Atratumycin and Identification of Its Biosynthetic Gene Cluster.</title>
        <authorList>
            <person name="Sun C."/>
            <person name="Yang Z."/>
            <person name="Zhang C."/>
            <person name="Liu Z."/>
            <person name="He J."/>
            <person name="Liu Q."/>
            <person name="Zhang T."/>
            <person name="Ju J."/>
            <person name="Ma J."/>
        </authorList>
    </citation>
    <scope>NUCLEOTIDE SEQUENCE</scope>
    <source>
        <strain evidence="2">SCSIO Zh16</strain>
    </source>
</reference>
<dbReference type="GO" id="GO:0006355">
    <property type="term" value="P:regulation of DNA-templated transcription"/>
    <property type="evidence" value="ECO:0007669"/>
    <property type="project" value="InterPro"/>
</dbReference>
<dbReference type="EMBL" id="MK370905">
    <property type="protein sequence ID" value="QBG38762.1"/>
    <property type="molecule type" value="Genomic_DNA"/>
</dbReference>
<dbReference type="SMART" id="SM00421">
    <property type="entry name" value="HTH_LUXR"/>
    <property type="match status" value="1"/>
</dbReference>